<protein>
    <submittedName>
        <fullName evidence="2">Uncharacterized protein</fullName>
    </submittedName>
</protein>
<sequence length="63" mass="6880">MDDDQYLMLTAHLRAIRSAIVALAFAVLAVATIISGDKSWTAYLLFISIAVCVYSFIQTADNP</sequence>
<evidence type="ECO:0000313" key="3">
    <source>
        <dbReference type="Proteomes" id="UP000292704"/>
    </source>
</evidence>
<accession>A0A482XTG9</accession>
<feature type="transmembrane region" description="Helical" evidence="1">
    <location>
        <begin position="40"/>
        <end position="57"/>
    </location>
</feature>
<evidence type="ECO:0000313" key="2">
    <source>
        <dbReference type="EMBL" id="RZH66411.1"/>
    </source>
</evidence>
<organism evidence="2 3">
    <name type="scientific">Natrinema altunense</name>
    <dbReference type="NCBI Taxonomy" id="222984"/>
    <lineage>
        <taxon>Archaea</taxon>
        <taxon>Methanobacteriati</taxon>
        <taxon>Methanobacteriota</taxon>
        <taxon>Stenosarchaea group</taxon>
        <taxon>Halobacteria</taxon>
        <taxon>Halobacteriales</taxon>
        <taxon>Natrialbaceae</taxon>
        <taxon>Natrinema</taxon>
    </lineage>
</organism>
<evidence type="ECO:0000256" key="1">
    <source>
        <dbReference type="SAM" id="Phobius"/>
    </source>
</evidence>
<keyword evidence="1" id="KW-1133">Transmembrane helix</keyword>
<dbReference type="Proteomes" id="UP000292704">
    <property type="component" value="Unassembled WGS sequence"/>
</dbReference>
<keyword evidence="1" id="KW-0812">Transmembrane</keyword>
<feature type="transmembrane region" description="Helical" evidence="1">
    <location>
        <begin position="15"/>
        <end position="34"/>
    </location>
</feature>
<dbReference type="AlphaFoldDB" id="A0A482XTG9"/>
<name>A0A482XTG9_9EURY</name>
<keyword evidence="1" id="KW-0472">Membrane</keyword>
<gene>
    <name evidence="2" type="ORF">ELS17_17170</name>
</gene>
<dbReference type="EMBL" id="SHMR01000009">
    <property type="protein sequence ID" value="RZH66411.1"/>
    <property type="molecule type" value="Genomic_DNA"/>
</dbReference>
<reference evidence="2 3" key="1">
    <citation type="submission" date="2019-02" db="EMBL/GenBank/DDBJ databases">
        <title>Genome analysis provides insights into bioremediation potentialities and Haloocin production by Natrinema altunense strain 4.1R isolated from Chott Douz in Tunisian desert.</title>
        <authorList>
            <person name="Najjari A."/>
            <person name="Youssef N."/>
            <person name="Ben Dhia O."/>
            <person name="Ferjani R."/>
            <person name="El Hidri D."/>
            <person name="Ouzari H.I."/>
            <person name="Cherif A."/>
        </authorList>
    </citation>
    <scope>NUCLEOTIDE SEQUENCE [LARGE SCALE GENOMIC DNA]</scope>
    <source>
        <strain evidence="2 3">4.1R</strain>
    </source>
</reference>
<dbReference type="RefSeq" id="WP_130171658.1">
    <property type="nucleotide sequence ID" value="NZ_SHMR01000009.1"/>
</dbReference>
<proteinExistence type="predicted"/>
<comment type="caution">
    <text evidence="2">The sequence shown here is derived from an EMBL/GenBank/DDBJ whole genome shotgun (WGS) entry which is preliminary data.</text>
</comment>